<gene>
    <name evidence="2" type="ORF">PACLA_8A066283</name>
</gene>
<dbReference type="SUPFAM" id="SSF48726">
    <property type="entry name" value="Immunoglobulin"/>
    <property type="match status" value="2"/>
</dbReference>
<dbReference type="Gene3D" id="2.60.40.10">
    <property type="entry name" value="Immunoglobulins"/>
    <property type="match status" value="2"/>
</dbReference>
<dbReference type="InterPro" id="IPR050964">
    <property type="entry name" value="Striated_Muscle_Regulatory"/>
</dbReference>
<keyword evidence="1" id="KW-0677">Repeat</keyword>
<dbReference type="InterPro" id="IPR007110">
    <property type="entry name" value="Ig-like_dom"/>
</dbReference>
<dbReference type="InterPro" id="IPR036179">
    <property type="entry name" value="Ig-like_dom_sf"/>
</dbReference>
<sequence>MHLKVYPEEWWIADCQVKNLDVNATLWQKMTGVDIEMIADGKNLIMENNVFNFTNLSSFAHDGSYYCEVCGQDKHVAGFKIYTDLDGKGFQYPKIINKPNSTVEFGADITLVCKVSGRYKLRWFKGSERRSCPEYKFKNTEDFEKGCNLTISKFSRHDEGAYSCSASRSIVNWSAQVEVRLVMIAFVKPAFVNSYDRVISFKEGETLNLSLVATGYPKPEVKCTQENERQNNIIANGSSAILYISKLMYSIHNGTSFQCTANNVNGSTTYNFSLNIWGKCVSS</sequence>
<reference evidence="2" key="1">
    <citation type="submission" date="2020-04" db="EMBL/GenBank/DDBJ databases">
        <authorList>
            <person name="Alioto T."/>
            <person name="Alioto T."/>
            <person name="Gomez Garrido J."/>
        </authorList>
    </citation>
    <scope>NUCLEOTIDE SEQUENCE</scope>
    <source>
        <strain evidence="2">A484AB</strain>
    </source>
</reference>
<comment type="caution">
    <text evidence="2">The sequence shown here is derived from an EMBL/GenBank/DDBJ whole genome shotgun (WGS) entry which is preliminary data.</text>
</comment>
<accession>A0A7D9DR73</accession>
<dbReference type="OrthoDB" id="6107927at2759"/>
<dbReference type="Pfam" id="PF13927">
    <property type="entry name" value="Ig_3"/>
    <property type="match status" value="1"/>
</dbReference>
<name>A0A7D9DR73_PARCT</name>
<dbReference type="AlphaFoldDB" id="A0A7D9DR73"/>
<evidence type="ECO:0000256" key="1">
    <source>
        <dbReference type="ARBA" id="ARBA00022737"/>
    </source>
</evidence>
<dbReference type="Proteomes" id="UP001152795">
    <property type="component" value="Unassembled WGS sequence"/>
</dbReference>
<evidence type="ECO:0000313" key="3">
    <source>
        <dbReference type="Proteomes" id="UP001152795"/>
    </source>
</evidence>
<dbReference type="PROSITE" id="PS50835">
    <property type="entry name" value="IG_LIKE"/>
    <property type="match status" value="2"/>
</dbReference>
<evidence type="ECO:0000313" key="2">
    <source>
        <dbReference type="EMBL" id="CAB3989348.1"/>
    </source>
</evidence>
<keyword evidence="3" id="KW-1185">Reference proteome</keyword>
<dbReference type="SMART" id="SM00408">
    <property type="entry name" value="IGc2"/>
    <property type="match status" value="1"/>
</dbReference>
<organism evidence="2 3">
    <name type="scientific">Paramuricea clavata</name>
    <name type="common">Red gorgonian</name>
    <name type="synonym">Violescent sea-whip</name>
    <dbReference type="NCBI Taxonomy" id="317549"/>
    <lineage>
        <taxon>Eukaryota</taxon>
        <taxon>Metazoa</taxon>
        <taxon>Cnidaria</taxon>
        <taxon>Anthozoa</taxon>
        <taxon>Octocorallia</taxon>
        <taxon>Malacalcyonacea</taxon>
        <taxon>Plexauridae</taxon>
        <taxon>Paramuricea</taxon>
    </lineage>
</organism>
<dbReference type="InterPro" id="IPR013783">
    <property type="entry name" value="Ig-like_fold"/>
</dbReference>
<dbReference type="EMBL" id="CACRXK020001471">
    <property type="protein sequence ID" value="CAB3989348.1"/>
    <property type="molecule type" value="Genomic_DNA"/>
</dbReference>
<dbReference type="SMART" id="SM00409">
    <property type="entry name" value="IG"/>
    <property type="match status" value="1"/>
</dbReference>
<dbReference type="InterPro" id="IPR003598">
    <property type="entry name" value="Ig_sub2"/>
</dbReference>
<dbReference type="PANTHER" id="PTHR13817:SF73">
    <property type="entry name" value="FIBRONECTIN TYPE-III DOMAIN-CONTAINING PROTEIN"/>
    <property type="match status" value="1"/>
</dbReference>
<dbReference type="InterPro" id="IPR003599">
    <property type="entry name" value="Ig_sub"/>
</dbReference>
<dbReference type="PANTHER" id="PTHR13817">
    <property type="entry name" value="TITIN"/>
    <property type="match status" value="1"/>
</dbReference>
<protein>
    <submittedName>
        <fullName evidence="2">Neogenin isoform X2</fullName>
    </submittedName>
</protein>
<proteinExistence type="predicted"/>